<comment type="caution">
    <text evidence="2">The sequence shown here is derived from an EMBL/GenBank/DDBJ whole genome shotgun (WGS) entry which is preliminary data.</text>
</comment>
<keyword evidence="1" id="KW-1133">Transmembrane helix</keyword>
<evidence type="ECO:0000313" key="2">
    <source>
        <dbReference type="EMBL" id="MBO4204571.1"/>
    </source>
</evidence>
<gene>
    <name evidence="2" type="ORF">GSF22_00880</name>
</gene>
<keyword evidence="1" id="KW-0472">Membrane</keyword>
<evidence type="ECO:0000256" key="1">
    <source>
        <dbReference type="SAM" id="Phobius"/>
    </source>
</evidence>
<reference evidence="2 3" key="1">
    <citation type="submission" date="2019-12" db="EMBL/GenBank/DDBJ databases">
        <title>Whole genome sequencing of endophytic Actinobacterium Micromonospora sp. MPMI6T.</title>
        <authorList>
            <person name="Evv R."/>
            <person name="Podile A.R."/>
        </authorList>
    </citation>
    <scope>NUCLEOTIDE SEQUENCE [LARGE SCALE GENOMIC DNA]</scope>
    <source>
        <strain evidence="2 3">MPMI6</strain>
    </source>
</reference>
<feature type="transmembrane region" description="Helical" evidence="1">
    <location>
        <begin position="233"/>
        <end position="251"/>
    </location>
</feature>
<protein>
    <recommendedName>
        <fullName evidence="4">Vegetative cell wall protein gp1</fullName>
    </recommendedName>
</protein>
<organism evidence="2 3">
    <name type="scientific">Micromonospora echinofusca</name>
    <dbReference type="NCBI Taxonomy" id="47858"/>
    <lineage>
        <taxon>Bacteria</taxon>
        <taxon>Bacillati</taxon>
        <taxon>Actinomycetota</taxon>
        <taxon>Actinomycetes</taxon>
        <taxon>Micromonosporales</taxon>
        <taxon>Micromonosporaceae</taxon>
        <taxon>Micromonospora</taxon>
    </lineage>
</organism>
<feature type="transmembrane region" description="Helical" evidence="1">
    <location>
        <begin position="60"/>
        <end position="80"/>
    </location>
</feature>
<evidence type="ECO:0008006" key="4">
    <source>
        <dbReference type="Google" id="ProtNLM"/>
    </source>
</evidence>
<keyword evidence="1" id="KW-0812">Transmembrane</keyword>
<sequence>MIDSLVGAVVDPIAQRWTPRTIGAALLFWTVGALVYVLTHPAAATCRTPSPGDGAVWCRLVALGPAGTVLTAVAGLAVLFGSAQFVAALAPALTHLLAGAYWPAGSWWAGLTRARVRRQTRIRQRLATVPPDDTTAAPWAEARIRARLRRYPGGTPPAPTRLGNVFAAMGQRVADRHGLRITACWASFVTVLPEPDRLRLTEQSTAVLGRAQAYGWALLAAGWAALLPGPVPVALWLVAVLIVVALSYLALCHSAEAYADLIEGLLAVHRLALYRAVGLPAPASTGDEPASGALLSDYLADGAAATVDLTWPPS</sequence>
<feature type="transmembrane region" description="Helical" evidence="1">
    <location>
        <begin position="207"/>
        <end position="227"/>
    </location>
</feature>
<feature type="transmembrane region" description="Helical" evidence="1">
    <location>
        <begin position="20"/>
        <end position="39"/>
    </location>
</feature>
<evidence type="ECO:0000313" key="3">
    <source>
        <dbReference type="Proteomes" id="UP000823521"/>
    </source>
</evidence>
<keyword evidence="3" id="KW-1185">Reference proteome</keyword>
<name>A0ABS3VJ69_MICEH</name>
<dbReference type="RefSeq" id="WP_208810685.1">
    <property type="nucleotide sequence ID" value="NZ_WVUH01000003.1"/>
</dbReference>
<feature type="transmembrane region" description="Helical" evidence="1">
    <location>
        <begin position="92"/>
        <end position="111"/>
    </location>
</feature>
<dbReference type="EMBL" id="WVUH01000003">
    <property type="protein sequence ID" value="MBO4204571.1"/>
    <property type="molecule type" value="Genomic_DNA"/>
</dbReference>
<dbReference type="Proteomes" id="UP000823521">
    <property type="component" value="Unassembled WGS sequence"/>
</dbReference>
<proteinExistence type="predicted"/>
<accession>A0ABS3VJ69</accession>